<evidence type="ECO:0000256" key="1">
    <source>
        <dbReference type="SAM" id="MobiDB-lite"/>
    </source>
</evidence>
<dbReference type="InterPro" id="IPR051839">
    <property type="entry name" value="RD_transcriptional_regulator"/>
</dbReference>
<evidence type="ECO:0000313" key="3">
    <source>
        <dbReference type="Proteomes" id="UP001501102"/>
    </source>
</evidence>
<dbReference type="Proteomes" id="UP001501102">
    <property type="component" value="Unassembled WGS sequence"/>
</dbReference>
<dbReference type="PANTHER" id="PTHR33215">
    <property type="entry name" value="PROTEIN DISTAL ANTENNA"/>
    <property type="match status" value="1"/>
</dbReference>
<name>A0ABP6J7G2_STRTU</name>
<dbReference type="Gene3D" id="1.10.10.60">
    <property type="entry name" value="Homeodomain-like"/>
    <property type="match status" value="1"/>
</dbReference>
<comment type="caution">
    <text evidence="2">The sequence shown here is derived from an EMBL/GenBank/DDBJ whole genome shotgun (WGS) entry which is preliminary data.</text>
</comment>
<dbReference type="Pfam" id="PF01527">
    <property type="entry name" value="HTH_Tnp_1"/>
    <property type="match status" value="1"/>
</dbReference>
<dbReference type="PANTHER" id="PTHR33215:SF13">
    <property type="entry name" value="PROTEIN DISTAL ANTENNA"/>
    <property type="match status" value="1"/>
</dbReference>
<evidence type="ECO:0000313" key="2">
    <source>
        <dbReference type="EMBL" id="GAA2924429.1"/>
    </source>
</evidence>
<proteinExistence type="predicted"/>
<feature type="region of interest" description="Disordered" evidence="1">
    <location>
        <begin position="48"/>
        <end position="71"/>
    </location>
</feature>
<keyword evidence="3" id="KW-1185">Reference proteome</keyword>
<organism evidence="2 3">
    <name type="scientific">Streptomyces thioluteus</name>
    <dbReference type="NCBI Taxonomy" id="66431"/>
    <lineage>
        <taxon>Bacteria</taxon>
        <taxon>Bacillati</taxon>
        <taxon>Actinomycetota</taxon>
        <taxon>Actinomycetes</taxon>
        <taxon>Kitasatosporales</taxon>
        <taxon>Streptomycetaceae</taxon>
        <taxon>Streptomyces</taxon>
    </lineage>
</organism>
<protein>
    <submittedName>
        <fullName evidence="2">Transposase</fullName>
    </submittedName>
</protein>
<dbReference type="InterPro" id="IPR009057">
    <property type="entry name" value="Homeodomain-like_sf"/>
</dbReference>
<gene>
    <name evidence="2" type="ORF">GCM10020221_20500</name>
</gene>
<dbReference type="RefSeq" id="WP_344962506.1">
    <property type="nucleotide sequence ID" value="NZ_BAAAXZ010000078.1"/>
</dbReference>
<dbReference type="InterPro" id="IPR002514">
    <property type="entry name" value="Transposase_8"/>
</dbReference>
<dbReference type="SUPFAM" id="SSF46689">
    <property type="entry name" value="Homeodomain-like"/>
    <property type="match status" value="1"/>
</dbReference>
<dbReference type="EMBL" id="BAAAXZ010000078">
    <property type="protein sequence ID" value="GAA2924429.1"/>
    <property type="molecule type" value="Genomic_DNA"/>
</dbReference>
<accession>A0ABP6J7G2</accession>
<reference evidence="3" key="1">
    <citation type="journal article" date="2019" name="Int. J. Syst. Evol. Microbiol.">
        <title>The Global Catalogue of Microorganisms (GCM) 10K type strain sequencing project: providing services to taxonomists for standard genome sequencing and annotation.</title>
        <authorList>
            <consortium name="The Broad Institute Genomics Platform"/>
            <consortium name="The Broad Institute Genome Sequencing Center for Infectious Disease"/>
            <person name="Wu L."/>
            <person name="Ma J."/>
        </authorList>
    </citation>
    <scope>NUCLEOTIDE SEQUENCE [LARGE SCALE GENOMIC DNA]</scope>
    <source>
        <strain evidence="3">JCM 4087</strain>
    </source>
</reference>
<sequence length="104" mass="11581">MGSTYTKRYSEEYKRDAIELVRSSGRTVTEVARELGISSESLRGWVKKDRAAQEAGSGPAGRAGQSAADRDEELKRLRKLTAEQAKTIEILKKATAFFVKESDR</sequence>